<dbReference type="InterPro" id="IPR001270">
    <property type="entry name" value="ClpA/B"/>
</dbReference>
<dbReference type="InterPro" id="IPR012763">
    <property type="entry name" value="DNA_pol_III_sug/sutau_N"/>
</dbReference>
<sequence>MHVSYRALYRVWRPQKFEDLIGQEHVTTTLKNALTEGHFSHAYLFSGPRGTGKTSAAKILAKAVNCRQGPAPEPCNECDACRKITEGSLMDVVEIDAASNRGVDEIRDLRDKVKYAPSEVRCKVYIVDEVHMLTAEAFNALLKTLEEPPGHAIFILATTEPHKLPSTIISRCQRFSFRRHTLGNTLGHLRKICDSQGIEVEDSALAVIAQAADGGMRDALSLLDQVLAFSDDCVDEAAVLSVTGSVSRSTLGDLMEACLGRDAGTALEKVEELLADGLDPERLVHDLVQLSRDLLLLAAAPELKEVKERLAGEERWNQLVEKGSIEELEGVLEILIQAQQQMKWAPHPRVLLEMALVRICHHFETPSPQGSGDADLISSLREQLKQLEQKVEELSGLASSPPAAEPAAPFPVRRESAAGSEERTGRRNLGPARLAPLLKEASTGALQRLQRAWPEVLARVKERKITVHAWLIDGEPVAATEDTLLVAFKNNIHRETTEKDSNKKLIEQVMKEVFGSTIRLMTVMREDWEKERMTSGPPSVTGRDTGGRRVPPKEVPQSDDPVERAVEMFGRDMVEITD</sequence>
<evidence type="ECO:0000256" key="2">
    <source>
        <dbReference type="ARBA" id="ARBA00012417"/>
    </source>
</evidence>
<dbReference type="Pfam" id="PF12169">
    <property type="entry name" value="DNA_pol3_gamma3"/>
    <property type="match status" value="1"/>
</dbReference>
<dbReference type="Pfam" id="PF20964">
    <property type="entry name" value="DnaX_C"/>
    <property type="match status" value="1"/>
</dbReference>
<dbReference type="InterPro" id="IPR003593">
    <property type="entry name" value="AAA+_ATPase"/>
</dbReference>
<keyword evidence="7" id="KW-0547">Nucleotide-binding</keyword>
<evidence type="ECO:0000256" key="1">
    <source>
        <dbReference type="ARBA" id="ARBA00006360"/>
    </source>
</evidence>
<comment type="caution">
    <text evidence="14">The sequence shown here is derived from an EMBL/GenBank/DDBJ whole genome shotgun (WGS) entry which is preliminary data.</text>
</comment>
<dbReference type="Proteomes" id="UP000617979">
    <property type="component" value="Unassembled WGS sequence"/>
</dbReference>
<dbReference type="SMART" id="SM00382">
    <property type="entry name" value="AAA"/>
    <property type="match status" value="1"/>
</dbReference>
<dbReference type="InterPro" id="IPR027417">
    <property type="entry name" value="P-loop_NTPase"/>
</dbReference>
<protein>
    <recommendedName>
        <fullName evidence="2">DNA-directed DNA polymerase</fullName>
        <ecNumber evidence="2">2.7.7.7</ecNumber>
    </recommendedName>
</protein>
<evidence type="ECO:0000256" key="9">
    <source>
        <dbReference type="ARBA" id="ARBA00022840"/>
    </source>
</evidence>
<feature type="domain" description="AAA+ ATPase" evidence="13">
    <location>
        <begin position="39"/>
        <end position="187"/>
    </location>
</feature>
<evidence type="ECO:0000259" key="13">
    <source>
        <dbReference type="SMART" id="SM00382"/>
    </source>
</evidence>
<evidence type="ECO:0000256" key="3">
    <source>
        <dbReference type="ARBA" id="ARBA00022679"/>
    </source>
</evidence>
<dbReference type="PANTHER" id="PTHR11669:SF0">
    <property type="entry name" value="PROTEIN STICHEL-LIKE 2"/>
    <property type="match status" value="1"/>
</dbReference>
<dbReference type="PANTHER" id="PTHR11669">
    <property type="entry name" value="REPLICATION FACTOR C / DNA POLYMERASE III GAMMA-TAU SUBUNIT"/>
    <property type="match status" value="1"/>
</dbReference>
<proteinExistence type="inferred from homology"/>
<dbReference type="CDD" id="cd18137">
    <property type="entry name" value="HLD_clamp_pol_III_gamma_tau"/>
    <property type="match status" value="1"/>
</dbReference>
<dbReference type="SUPFAM" id="SSF52540">
    <property type="entry name" value="P-loop containing nucleoside triphosphate hydrolases"/>
    <property type="match status" value="1"/>
</dbReference>
<evidence type="ECO:0000313" key="14">
    <source>
        <dbReference type="EMBL" id="GGA58816.1"/>
    </source>
</evidence>
<dbReference type="Pfam" id="PF22608">
    <property type="entry name" value="DNAX_ATPase_lid"/>
    <property type="match status" value="1"/>
</dbReference>
<feature type="region of interest" description="Disordered" evidence="12">
    <location>
        <begin position="391"/>
        <end position="431"/>
    </location>
</feature>
<dbReference type="NCBIfam" id="TIGR02397">
    <property type="entry name" value="dnaX_nterm"/>
    <property type="match status" value="1"/>
</dbReference>
<keyword evidence="6" id="KW-0479">Metal-binding</keyword>
<keyword evidence="8" id="KW-0862">Zinc</keyword>
<dbReference type="Gene3D" id="3.30.300.180">
    <property type="match status" value="1"/>
</dbReference>
<dbReference type="InterPro" id="IPR022754">
    <property type="entry name" value="DNA_pol_III_gamma-3"/>
</dbReference>
<evidence type="ECO:0000256" key="12">
    <source>
        <dbReference type="SAM" id="MobiDB-lite"/>
    </source>
</evidence>
<dbReference type="Gene3D" id="3.40.50.300">
    <property type="entry name" value="P-loop containing nucleotide triphosphate hydrolases"/>
    <property type="match status" value="1"/>
</dbReference>
<dbReference type="InterPro" id="IPR008921">
    <property type="entry name" value="DNA_pol3_clamp-load_cplx_C"/>
</dbReference>
<evidence type="ECO:0000313" key="15">
    <source>
        <dbReference type="Proteomes" id="UP000617979"/>
    </source>
</evidence>
<organism evidence="14 15">
    <name type="scientific">Kroppenstedtia guangzhouensis</name>
    <dbReference type="NCBI Taxonomy" id="1274356"/>
    <lineage>
        <taxon>Bacteria</taxon>
        <taxon>Bacillati</taxon>
        <taxon>Bacillota</taxon>
        <taxon>Bacilli</taxon>
        <taxon>Bacillales</taxon>
        <taxon>Thermoactinomycetaceae</taxon>
        <taxon>Kroppenstedtia</taxon>
    </lineage>
</organism>
<dbReference type="InterPro" id="IPR050238">
    <property type="entry name" value="DNA_Rep/Repair_Clamp_Loader"/>
</dbReference>
<evidence type="ECO:0000256" key="4">
    <source>
        <dbReference type="ARBA" id="ARBA00022695"/>
    </source>
</evidence>
<keyword evidence="3" id="KW-0808">Transferase</keyword>
<dbReference type="CDD" id="cd00009">
    <property type="entry name" value="AAA"/>
    <property type="match status" value="1"/>
</dbReference>
<evidence type="ECO:0000256" key="7">
    <source>
        <dbReference type="ARBA" id="ARBA00022741"/>
    </source>
</evidence>
<dbReference type="EC" id="2.7.7.7" evidence="2"/>
<comment type="similarity">
    <text evidence="1">Belongs to the DnaX/STICHEL family.</text>
</comment>
<dbReference type="SUPFAM" id="SSF48019">
    <property type="entry name" value="post-AAA+ oligomerization domain-like"/>
    <property type="match status" value="1"/>
</dbReference>
<dbReference type="PRINTS" id="PR00300">
    <property type="entry name" value="CLPPROTEASEA"/>
</dbReference>
<dbReference type="Pfam" id="PF13177">
    <property type="entry name" value="DNA_pol3_delta2"/>
    <property type="match status" value="1"/>
</dbReference>
<keyword evidence="15" id="KW-1185">Reference proteome</keyword>
<keyword evidence="5" id="KW-0235">DNA replication</keyword>
<name>A0ABQ1H6B8_9BACL</name>
<dbReference type="Gene3D" id="1.20.272.10">
    <property type="match status" value="1"/>
</dbReference>
<dbReference type="NCBIfam" id="NF004046">
    <property type="entry name" value="PRK05563.1"/>
    <property type="match status" value="1"/>
</dbReference>
<feature type="compositionally biased region" description="Low complexity" evidence="12">
    <location>
        <begin position="394"/>
        <end position="411"/>
    </location>
</feature>
<comment type="catalytic activity">
    <reaction evidence="11">
        <text>DNA(n) + a 2'-deoxyribonucleoside 5'-triphosphate = DNA(n+1) + diphosphate</text>
        <dbReference type="Rhea" id="RHEA:22508"/>
        <dbReference type="Rhea" id="RHEA-COMP:17339"/>
        <dbReference type="Rhea" id="RHEA-COMP:17340"/>
        <dbReference type="ChEBI" id="CHEBI:33019"/>
        <dbReference type="ChEBI" id="CHEBI:61560"/>
        <dbReference type="ChEBI" id="CHEBI:173112"/>
        <dbReference type="EC" id="2.7.7.7"/>
    </reaction>
</comment>
<evidence type="ECO:0000256" key="11">
    <source>
        <dbReference type="ARBA" id="ARBA00049244"/>
    </source>
</evidence>
<dbReference type="InterPro" id="IPR048448">
    <property type="entry name" value="DnaX-like_C"/>
</dbReference>
<feature type="region of interest" description="Disordered" evidence="12">
    <location>
        <begin position="529"/>
        <end position="563"/>
    </location>
</feature>
<accession>A0ABQ1H6B8</accession>
<evidence type="ECO:0000256" key="6">
    <source>
        <dbReference type="ARBA" id="ARBA00022723"/>
    </source>
</evidence>
<evidence type="ECO:0000256" key="5">
    <source>
        <dbReference type="ARBA" id="ARBA00022705"/>
    </source>
</evidence>
<keyword evidence="10" id="KW-0239">DNA-directed DNA polymerase</keyword>
<gene>
    <name evidence="14" type="primary">dnaX</name>
    <name evidence="14" type="ORF">GCM10007416_34970</name>
</gene>
<feature type="compositionally biased region" description="Basic and acidic residues" evidence="12">
    <location>
        <begin position="412"/>
        <end position="425"/>
    </location>
</feature>
<evidence type="ECO:0000256" key="8">
    <source>
        <dbReference type="ARBA" id="ARBA00022833"/>
    </source>
</evidence>
<reference evidence="15" key="1">
    <citation type="journal article" date="2019" name="Int. J. Syst. Evol. Microbiol.">
        <title>The Global Catalogue of Microorganisms (GCM) 10K type strain sequencing project: providing services to taxonomists for standard genome sequencing and annotation.</title>
        <authorList>
            <consortium name="The Broad Institute Genomics Platform"/>
            <consortium name="The Broad Institute Genome Sequencing Center for Infectious Disease"/>
            <person name="Wu L."/>
            <person name="Ma J."/>
        </authorList>
    </citation>
    <scope>NUCLEOTIDE SEQUENCE [LARGE SCALE GENOMIC DNA]</scope>
    <source>
        <strain evidence="15">CGMCC 1.12404</strain>
    </source>
</reference>
<evidence type="ECO:0000256" key="10">
    <source>
        <dbReference type="ARBA" id="ARBA00022932"/>
    </source>
</evidence>
<keyword evidence="4" id="KW-0548">Nucleotidyltransferase</keyword>
<dbReference type="InterPro" id="IPR045085">
    <property type="entry name" value="HLD_clamp_pol_III_gamma_tau"/>
</dbReference>
<dbReference type="EMBL" id="BMEX01000035">
    <property type="protein sequence ID" value="GGA58816.1"/>
    <property type="molecule type" value="Genomic_DNA"/>
</dbReference>
<dbReference type="Gene3D" id="1.10.8.60">
    <property type="match status" value="1"/>
</dbReference>
<dbReference type="InterPro" id="IPR038454">
    <property type="entry name" value="DnaA_N_sf"/>
</dbReference>
<keyword evidence="9" id="KW-0067">ATP-binding</keyword>